<dbReference type="GO" id="GO:0002099">
    <property type="term" value="P:tRNA wobble guanine modification"/>
    <property type="evidence" value="ECO:0007669"/>
    <property type="project" value="TreeGrafter"/>
</dbReference>
<dbReference type="EMBL" id="BART01019332">
    <property type="protein sequence ID" value="GAG84852.1"/>
    <property type="molecule type" value="Genomic_DNA"/>
</dbReference>
<organism evidence="3">
    <name type="scientific">marine sediment metagenome</name>
    <dbReference type="NCBI Taxonomy" id="412755"/>
    <lineage>
        <taxon>unclassified sequences</taxon>
        <taxon>metagenomes</taxon>
        <taxon>ecological metagenomes</taxon>
    </lineage>
</organism>
<gene>
    <name evidence="3" type="ORF">S01H4_36215</name>
</gene>
<dbReference type="NCBIfam" id="TIGR00449">
    <property type="entry name" value="tgt_general"/>
    <property type="match status" value="1"/>
</dbReference>
<sequence>MSWERPLMTDSGGFQIFSLGSGKEHGVGKIAPIFPQEKDRSIGPFSSKKEKPLVRVDEDGVEFISYLDGSRHRATPEQVIQIERKLGADIILVLDECTSPLHDYSYTKEAMERTHRWGIRAFA</sequence>
<dbReference type="PANTHER" id="PTHR46499">
    <property type="entry name" value="QUEUINE TRNA-RIBOSYLTRANSFERASE"/>
    <property type="match status" value="1"/>
</dbReference>
<dbReference type="InterPro" id="IPR002616">
    <property type="entry name" value="tRNA_ribo_trans-like"/>
</dbReference>
<evidence type="ECO:0000256" key="1">
    <source>
        <dbReference type="ARBA" id="ARBA00022694"/>
    </source>
</evidence>
<proteinExistence type="predicted"/>
<comment type="caution">
    <text evidence="3">The sequence shown here is derived from an EMBL/GenBank/DDBJ whole genome shotgun (WGS) entry which is preliminary data.</text>
</comment>
<dbReference type="InterPro" id="IPR036511">
    <property type="entry name" value="TGT-like_sf"/>
</dbReference>
<evidence type="ECO:0000259" key="2">
    <source>
        <dbReference type="Pfam" id="PF01702"/>
    </source>
</evidence>
<dbReference type="PANTHER" id="PTHR46499:SF1">
    <property type="entry name" value="QUEUINE TRNA-RIBOSYLTRANSFERASE"/>
    <property type="match status" value="1"/>
</dbReference>
<dbReference type="GO" id="GO:0005737">
    <property type="term" value="C:cytoplasm"/>
    <property type="evidence" value="ECO:0007669"/>
    <property type="project" value="TreeGrafter"/>
</dbReference>
<dbReference type="AlphaFoldDB" id="X1BUM1"/>
<keyword evidence="1" id="KW-0819">tRNA processing</keyword>
<feature type="non-terminal residue" evidence="3">
    <location>
        <position position="123"/>
    </location>
</feature>
<dbReference type="Gene3D" id="3.20.20.105">
    <property type="entry name" value="Queuine tRNA-ribosyltransferase-like"/>
    <property type="match status" value="1"/>
</dbReference>
<dbReference type="Pfam" id="PF01702">
    <property type="entry name" value="TGT"/>
    <property type="match status" value="1"/>
</dbReference>
<accession>X1BUM1</accession>
<dbReference type="InterPro" id="IPR050076">
    <property type="entry name" value="ArchSynthase1/Queuine_TRR"/>
</dbReference>
<evidence type="ECO:0000313" key="3">
    <source>
        <dbReference type="EMBL" id="GAG84852.1"/>
    </source>
</evidence>
<name>X1BUM1_9ZZZZ</name>
<dbReference type="SUPFAM" id="SSF51713">
    <property type="entry name" value="tRNA-guanine transglycosylase"/>
    <property type="match status" value="1"/>
</dbReference>
<reference evidence="3" key="1">
    <citation type="journal article" date="2014" name="Front. Microbiol.">
        <title>High frequency of phylogenetically diverse reductive dehalogenase-homologous genes in deep subseafloor sedimentary metagenomes.</title>
        <authorList>
            <person name="Kawai M."/>
            <person name="Futagami T."/>
            <person name="Toyoda A."/>
            <person name="Takaki Y."/>
            <person name="Nishi S."/>
            <person name="Hori S."/>
            <person name="Arai W."/>
            <person name="Tsubouchi T."/>
            <person name="Morono Y."/>
            <person name="Uchiyama I."/>
            <person name="Ito T."/>
            <person name="Fujiyama A."/>
            <person name="Inagaki F."/>
            <person name="Takami H."/>
        </authorList>
    </citation>
    <scope>NUCLEOTIDE SEQUENCE</scope>
    <source>
        <strain evidence="3">Expedition CK06-06</strain>
    </source>
</reference>
<feature type="domain" description="tRNA-guanine(15) transglycosylase-like" evidence="2">
    <location>
        <begin position="52"/>
        <end position="121"/>
    </location>
</feature>
<protein>
    <recommendedName>
        <fullName evidence="2">tRNA-guanine(15) transglycosylase-like domain-containing protein</fullName>
    </recommendedName>
</protein>